<dbReference type="NCBIfam" id="TIGR01730">
    <property type="entry name" value="RND_mfp"/>
    <property type="match status" value="1"/>
</dbReference>
<proteinExistence type="inferred from homology"/>
<protein>
    <submittedName>
        <fullName evidence="5">Efflux RND transporter periplasmic adaptor subunit</fullName>
    </submittedName>
</protein>
<dbReference type="Gene3D" id="2.40.420.20">
    <property type="match status" value="1"/>
</dbReference>
<dbReference type="SUPFAM" id="SSF111369">
    <property type="entry name" value="HlyD-like secretion proteins"/>
    <property type="match status" value="1"/>
</dbReference>
<comment type="caution">
    <text evidence="5">The sequence shown here is derived from an EMBL/GenBank/DDBJ whole genome shotgun (WGS) entry which is preliminary data.</text>
</comment>
<comment type="similarity">
    <text evidence="1">Belongs to the membrane fusion protein (MFP) (TC 8.A.1) family.</text>
</comment>
<dbReference type="RefSeq" id="WP_290359931.1">
    <property type="nucleotide sequence ID" value="NZ_JAUHHC010000004.1"/>
</dbReference>
<evidence type="ECO:0000313" key="6">
    <source>
        <dbReference type="Proteomes" id="UP001228044"/>
    </source>
</evidence>
<accession>A0ABT8DTJ0</accession>
<evidence type="ECO:0000256" key="1">
    <source>
        <dbReference type="ARBA" id="ARBA00009477"/>
    </source>
</evidence>
<organism evidence="5 6">
    <name type="scientific">Roseateles violae</name>
    <dbReference type="NCBI Taxonomy" id="3058042"/>
    <lineage>
        <taxon>Bacteria</taxon>
        <taxon>Pseudomonadati</taxon>
        <taxon>Pseudomonadota</taxon>
        <taxon>Betaproteobacteria</taxon>
        <taxon>Burkholderiales</taxon>
        <taxon>Sphaerotilaceae</taxon>
        <taxon>Roseateles</taxon>
    </lineage>
</organism>
<evidence type="ECO:0000313" key="5">
    <source>
        <dbReference type="EMBL" id="MDN3921612.1"/>
    </source>
</evidence>
<feature type="domain" description="CusB-like beta-barrel" evidence="3">
    <location>
        <begin position="228"/>
        <end position="289"/>
    </location>
</feature>
<dbReference type="Pfam" id="PF25973">
    <property type="entry name" value="BSH_CzcB"/>
    <property type="match status" value="1"/>
</dbReference>
<sequence>MRKQWILGGIAAAVLAGGAGVAVFASKGEGPKKSGEKPQAALEFLATEVTKPSMASMPGQIEFSGPLVAPGTVIVRAKSTGTLVNLAVAEGSRVQAGQVLGQLDLEELRYRIAERSASVESMKAQVEQAERLYKTNQSLAAQNFIAQTALDNSRAALDAARAQLAAAKAQLDTSQVTLRQAALVSPINGVVAKRHALPGEKLAPEQQILSIVDLAKLELAGLVGTHEVSRLKPGMPVTVQVEGVDHPVEARISRIAPAAEPGTRSIGVTLELANPKEEFRAGQYAVAKVTLPDDTQRLTLPDTAITSSSGQDQVWMIDNGALVRRIVITGRRDHHEGKVEVLKGVEPEAQVLAARFDNLREGAKATIVASKTKVAASAASAAARD</sequence>
<dbReference type="Pfam" id="PF25954">
    <property type="entry name" value="Beta-barrel_RND_2"/>
    <property type="match status" value="1"/>
</dbReference>
<dbReference type="Gene3D" id="2.40.30.170">
    <property type="match status" value="1"/>
</dbReference>
<dbReference type="PANTHER" id="PTHR30469:SF15">
    <property type="entry name" value="HLYD FAMILY OF SECRETION PROTEINS"/>
    <property type="match status" value="1"/>
</dbReference>
<feature type="domain" description="CzcB-like barrel-sandwich hybrid" evidence="4">
    <location>
        <begin position="72"/>
        <end position="213"/>
    </location>
</feature>
<name>A0ABT8DTJ0_9BURK</name>
<dbReference type="PANTHER" id="PTHR30469">
    <property type="entry name" value="MULTIDRUG RESISTANCE PROTEIN MDTA"/>
    <property type="match status" value="1"/>
</dbReference>
<reference evidence="5 6" key="1">
    <citation type="submission" date="2023-06" db="EMBL/GenBank/DDBJ databases">
        <title>Pelomonas sp. PFR6 16S ribosomal RNA gene Genome sequencing and assembly.</title>
        <authorList>
            <person name="Woo H."/>
        </authorList>
    </citation>
    <scope>NUCLEOTIDE SEQUENCE [LARGE SCALE GENOMIC DNA]</scope>
    <source>
        <strain evidence="5 6">PFR6</strain>
    </source>
</reference>
<dbReference type="InterPro" id="IPR058792">
    <property type="entry name" value="Beta-barrel_RND_2"/>
</dbReference>
<evidence type="ECO:0000259" key="3">
    <source>
        <dbReference type="Pfam" id="PF25954"/>
    </source>
</evidence>
<dbReference type="InterPro" id="IPR058647">
    <property type="entry name" value="BSH_CzcB-like"/>
</dbReference>
<feature type="coiled-coil region" evidence="2">
    <location>
        <begin position="112"/>
        <end position="177"/>
    </location>
</feature>
<gene>
    <name evidence="5" type="ORF">QWJ38_15060</name>
</gene>
<dbReference type="EMBL" id="JAUHHC010000004">
    <property type="protein sequence ID" value="MDN3921612.1"/>
    <property type="molecule type" value="Genomic_DNA"/>
</dbReference>
<dbReference type="Gene3D" id="1.10.287.470">
    <property type="entry name" value="Helix hairpin bin"/>
    <property type="match status" value="1"/>
</dbReference>
<dbReference type="InterPro" id="IPR006143">
    <property type="entry name" value="RND_pump_MFP"/>
</dbReference>
<keyword evidence="6" id="KW-1185">Reference proteome</keyword>
<dbReference type="Gene3D" id="2.40.50.100">
    <property type="match status" value="1"/>
</dbReference>
<evidence type="ECO:0000259" key="4">
    <source>
        <dbReference type="Pfam" id="PF25973"/>
    </source>
</evidence>
<evidence type="ECO:0000256" key="2">
    <source>
        <dbReference type="SAM" id="Coils"/>
    </source>
</evidence>
<dbReference type="Proteomes" id="UP001228044">
    <property type="component" value="Unassembled WGS sequence"/>
</dbReference>
<keyword evidence="2" id="KW-0175">Coiled coil</keyword>